<gene>
    <name evidence="2" type="ORF">SCLCIDRAFT_584826</name>
</gene>
<dbReference type="EMBL" id="KN822025">
    <property type="protein sequence ID" value="KIM65019.1"/>
    <property type="molecule type" value="Genomic_DNA"/>
</dbReference>
<proteinExistence type="predicted"/>
<feature type="region of interest" description="Disordered" evidence="1">
    <location>
        <begin position="1"/>
        <end position="105"/>
    </location>
</feature>
<organism evidence="2 3">
    <name type="scientific">Scleroderma citrinum Foug A</name>
    <dbReference type="NCBI Taxonomy" id="1036808"/>
    <lineage>
        <taxon>Eukaryota</taxon>
        <taxon>Fungi</taxon>
        <taxon>Dikarya</taxon>
        <taxon>Basidiomycota</taxon>
        <taxon>Agaricomycotina</taxon>
        <taxon>Agaricomycetes</taxon>
        <taxon>Agaricomycetidae</taxon>
        <taxon>Boletales</taxon>
        <taxon>Sclerodermatineae</taxon>
        <taxon>Sclerodermataceae</taxon>
        <taxon>Scleroderma</taxon>
    </lineage>
</organism>
<feature type="compositionally biased region" description="Polar residues" evidence="1">
    <location>
        <begin position="133"/>
        <end position="167"/>
    </location>
</feature>
<feature type="compositionally biased region" description="Low complexity" evidence="1">
    <location>
        <begin position="272"/>
        <end position="291"/>
    </location>
</feature>
<feature type="compositionally biased region" description="Polar residues" evidence="1">
    <location>
        <begin position="177"/>
        <end position="186"/>
    </location>
</feature>
<reference evidence="3" key="2">
    <citation type="submission" date="2015-01" db="EMBL/GenBank/DDBJ databases">
        <title>Evolutionary Origins and Diversification of the Mycorrhizal Mutualists.</title>
        <authorList>
            <consortium name="DOE Joint Genome Institute"/>
            <consortium name="Mycorrhizal Genomics Consortium"/>
            <person name="Kohler A."/>
            <person name="Kuo A."/>
            <person name="Nagy L.G."/>
            <person name="Floudas D."/>
            <person name="Copeland A."/>
            <person name="Barry K.W."/>
            <person name="Cichocki N."/>
            <person name="Veneault-Fourrey C."/>
            <person name="LaButti K."/>
            <person name="Lindquist E.A."/>
            <person name="Lipzen A."/>
            <person name="Lundell T."/>
            <person name="Morin E."/>
            <person name="Murat C."/>
            <person name="Riley R."/>
            <person name="Ohm R."/>
            <person name="Sun H."/>
            <person name="Tunlid A."/>
            <person name="Henrissat B."/>
            <person name="Grigoriev I.V."/>
            <person name="Hibbett D.S."/>
            <person name="Martin F."/>
        </authorList>
    </citation>
    <scope>NUCLEOTIDE SEQUENCE [LARGE SCALE GENOMIC DNA]</scope>
    <source>
        <strain evidence="3">Foug A</strain>
    </source>
</reference>
<feature type="compositionally biased region" description="Basic and acidic residues" evidence="1">
    <location>
        <begin position="395"/>
        <end position="408"/>
    </location>
</feature>
<feature type="compositionally biased region" description="Polar residues" evidence="1">
    <location>
        <begin position="64"/>
        <end position="80"/>
    </location>
</feature>
<feature type="region of interest" description="Disordered" evidence="1">
    <location>
        <begin position="269"/>
        <end position="442"/>
    </location>
</feature>
<reference evidence="2 3" key="1">
    <citation type="submission" date="2014-04" db="EMBL/GenBank/DDBJ databases">
        <authorList>
            <consortium name="DOE Joint Genome Institute"/>
            <person name="Kuo A."/>
            <person name="Kohler A."/>
            <person name="Nagy L.G."/>
            <person name="Floudas D."/>
            <person name="Copeland A."/>
            <person name="Barry K.W."/>
            <person name="Cichocki N."/>
            <person name="Veneault-Fourrey C."/>
            <person name="LaButti K."/>
            <person name="Lindquist E.A."/>
            <person name="Lipzen A."/>
            <person name="Lundell T."/>
            <person name="Morin E."/>
            <person name="Murat C."/>
            <person name="Sun H."/>
            <person name="Tunlid A."/>
            <person name="Henrissat B."/>
            <person name="Grigoriev I.V."/>
            <person name="Hibbett D.S."/>
            <person name="Martin F."/>
            <person name="Nordberg H.P."/>
            <person name="Cantor M.N."/>
            <person name="Hua S.X."/>
        </authorList>
    </citation>
    <scope>NUCLEOTIDE SEQUENCE [LARGE SCALE GENOMIC DNA]</scope>
    <source>
        <strain evidence="2 3">Foug A</strain>
    </source>
</reference>
<feature type="compositionally biased region" description="Basic and acidic residues" evidence="1">
    <location>
        <begin position="36"/>
        <end position="46"/>
    </location>
</feature>
<dbReference type="HOGENOM" id="CLU_548790_0_0_1"/>
<feature type="region of interest" description="Disordered" evidence="1">
    <location>
        <begin position="120"/>
        <end position="219"/>
    </location>
</feature>
<feature type="compositionally biased region" description="Pro residues" evidence="1">
    <location>
        <begin position="83"/>
        <end position="100"/>
    </location>
</feature>
<dbReference type="Proteomes" id="UP000053989">
    <property type="component" value="Unassembled WGS sequence"/>
</dbReference>
<accession>A0A0C3E9I1</accession>
<sequence>MPGPEAPVASVSQGTPTEWSPSPRRSPMQANPETSPSRHLDRDILPSHDVQPEAPPEESVRHPMNSQNYLQPPTPSQCNKMASPPPSPPQQASSPLPPSSPLAFSRSLTTLCKNVKRKVHHPGVPLLPDPNHSGPTQILVPNSDTSAMMSSQPSQSHVPLLPSSLSNGFKPGEASTPRKTSPNSHPDTSRRVSRMSAEVISSQPAPGTPRTLETGLVDNSHMRGVDRGILDRVSISHENAELSEDDAEIDAVLRKSACTAVVPSATYEMADSQVASSSPSSMHSLFSASPSQKQLSDPIPAPNKLGSAPYNGGASPVHDPDTWKEPSFMRSRKGKGRAVAPEEEFPGERGEKKRRLSHESTTLPKKVKMDERWNIESQPPQRAVKALNGTPQKPASDREGSFAKETPRADLQYSKVIGSYHLTSQRTTTHSQTSKSRRKPPRLAGLAVDFTKIPHGPNHRRPRMTWANYRATLLRTGRIRTLGEVVEQDGSVYLDQD</sequence>
<evidence type="ECO:0000313" key="2">
    <source>
        <dbReference type="EMBL" id="KIM65019.1"/>
    </source>
</evidence>
<feature type="compositionally biased region" description="Polar residues" evidence="1">
    <location>
        <begin position="10"/>
        <end position="20"/>
    </location>
</feature>
<feature type="compositionally biased region" description="Low complexity" evidence="1">
    <location>
        <begin position="423"/>
        <end position="434"/>
    </location>
</feature>
<evidence type="ECO:0000256" key="1">
    <source>
        <dbReference type="SAM" id="MobiDB-lite"/>
    </source>
</evidence>
<protein>
    <submittedName>
        <fullName evidence="2">Uncharacterized protein</fullName>
    </submittedName>
</protein>
<dbReference type="AlphaFoldDB" id="A0A0C3E9I1"/>
<dbReference type="OrthoDB" id="3144405at2759"/>
<name>A0A0C3E9I1_9AGAM</name>
<evidence type="ECO:0000313" key="3">
    <source>
        <dbReference type="Proteomes" id="UP000053989"/>
    </source>
</evidence>
<keyword evidence="3" id="KW-1185">Reference proteome</keyword>
<dbReference type="InParanoid" id="A0A0C3E9I1"/>